<evidence type="ECO:0000313" key="1">
    <source>
        <dbReference type="EMBL" id="PWY64871.1"/>
    </source>
</evidence>
<evidence type="ECO:0000313" key="2">
    <source>
        <dbReference type="Proteomes" id="UP000246171"/>
    </source>
</evidence>
<dbReference type="Proteomes" id="UP000246171">
    <property type="component" value="Unassembled WGS sequence"/>
</dbReference>
<name>A0A317UTS4_ASPEC</name>
<keyword evidence="2" id="KW-1185">Reference proteome</keyword>
<dbReference type="AlphaFoldDB" id="A0A317UTS4"/>
<proteinExistence type="predicted"/>
<protein>
    <submittedName>
        <fullName evidence="1">Uncharacterized protein</fullName>
    </submittedName>
</protein>
<organism evidence="1 2">
    <name type="scientific">Aspergillus eucalypticola (strain CBS 122712 / IBT 29274)</name>
    <dbReference type="NCBI Taxonomy" id="1448314"/>
    <lineage>
        <taxon>Eukaryota</taxon>
        <taxon>Fungi</taxon>
        <taxon>Dikarya</taxon>
        <taxon>Ascomycota</taxon>
        <taxon>Pezizomycotina</taxon>
        <taxon>Eurotiomycetes</taxon>
        <taxon>Eurotiomycetidae</taxon>
        <taxon>Eurotiales</taxon>
        <taxon>Aspergillaceae</taxon>
        <taxon>Aspergillus</taxon>
        <taxon>Aspergillus subgen. Circumdati</taxon>
    </lineage>
</organism>
<accession>A0A317UTS4</accession>
<reference evidence="1" key="1">
    <citation type="submission" date="2016-12" db="EMBL/GenBank/DDBJ databases">
        <title>The genomes of Aspergillus section Nigri reveals drivers in fungal speciation.</title>
        <authorList>
            <consortium name="DOE Joint Genome Institute"/>
            <person name="Vesth T.C."/>
            <person name="Nybo J."/>
            <person name="Theobald S."/>
            <person name="Brandl J."/>
            <person name="Frisvad J.C."/>
            <person name="Nielsen K.F."/>
            <person name="Lyhne E.K."/>
            <person name="Kogle M.E."/>
            <person name="Kuo A."/>
            <person name="Riley R."/>
            <person name="Clum A."/>
            <person name="Nolan M."/>
            <person name="Lipzen A."/>
            <person name="Salamov A."/>
            <person name="Henrissat B."/>
            <person name="Wiebenga A."/>
            <person name="De vries R.P."/>
            <person name="Grigoriev I.V."/>
            <person name="Mortensen U.H."/>
            <person name="Andersen M.R."/>
            <person name="Baker S.E."/>
        </authorList>
    </citation>
    <scope>NUCLEOTIDE SEQUENCE</scope>
    <source>
        <strain evidence="1">CBS 122712</strain>
    </source>
</reference>
<comment type="caution">
    <text evidence="1">The sequence shown here is derived from an EMBL/GenBank/DDBJ whole genome shotgun (WGS) entry which is preliminary data.</text>
</comment>
<dbReference type="VEuPathDB" id="FungiDB:BO83DRAFT_381675"/>
<dbReference type="RefSeq" id="XP_025384189.1">
    <property type="nucleotide sequence ID" value="XM_025532041.1"/>
</dbReference>
<dbReference type="GeneID" id="37054003"/>
<sequence>MIGEKAADEWVARMAYLKPPGWERVETGSSWNVDWLTSGYSGRGSAEVIRKDHVSTRRQGER</sequence>
<dbReference type="EMBL" id="MSFU01000029">
    <property type="protein sequence ID" value="PWY64871.1"/>
    <property type="molecule type" value="Genomic_DNA"/>
</dbReference>
<gene>
    <name evidence="1" type="ORF">BO83DRAFT_381675</name>
</gene>